<evidence type="ECO:0000313" key="3">
    <source>
        <dbReference type="EMBL" id="MBB6014563.1"/>
    </source>
</evidence>
<evidence type="ECO:0000259" key="2">
    <source>
        <dbReference type="Pfam" id="PF13193"/>
    </source>
</evidence>
<dbReference type="RefSeq" id="WP_183832809.1">
    <property type="nucleotide sequence ID" value="NZ_JACHEU010000006.1"/>
</dbReference>
<dbReference type="PANTHER" id="PTHR43201">
    <property type="entry name" value="ACYL-COA SYNTHETASE"/>
    <property type="match status" value="1"/>
</dbReference>
<sequence length="567" mass="61507">MRDSTEIRVLQDLLGLNRRLHGDQLCLIDPIDRARVAEGAARRLTWRALGERIDRLALTLAQAGLGKGDIVLLVAPTLHETLAAQLACLELGVVVASIPVQYREGEVDALIERLSPRALIGHVRLGSHANAAMLAGAARRSPLAPMVFGFGEGLPEGVRGLDLDAPLNGAEQMALDGFRSAAAVVPDDLAFIVFTSGTSARPKAVPRSHVDILAVRRFLEDVAELPVGGCFLSPRMLNTIGSLANGLAAWLYSAARMVLHHPFDLDVFLRQIAEERPEVTSCPPAILNMILRRIEAGEALDMGALHHITSGSAQLDPRLMSAFRERFGITLVNIYGSSEGAMLIASDKDIADEEIRARCFLRHAEGQAGSRLPVLEGTRTRLVDPATEVEITNLGTIGELRLKSPAILRQYWDDPDLTRESFDGEGWFRTGDLFEIAGDRGQYLSFTGRLKNIIVRGGLNISAEEIQGLATTHPAVAEAVAVPVPDAKLGETVGLAVVLRPGTALRLQDLADHLRHQCKVAVYKLPEHLRALDTLPTMPSGKTDLQAIRGLFANDQTRTQARQRTEP</sequence>
<dbReference type="Gene3D" id="3.40.50.12780">
    <property type="entry name" value="N-terminal domain of ligase-like"/>
    <property type="match status" value="1"/>
</dbReference>
<dbReference type="InterPro" id="IPR000873">
    <property type="entry name" value="AMP-dep_synth/lig_dom"/>
</dbReference>
<proteinExistence type="predicted"/>
<accession>A0A7W9S7P3</accession>
<keyword evidence="3" id="KW-0436">Ligase</keyword>
<organism evidence="3 4">
    <name type="scientific">Aquamicrobium lusatiense</name>
    <dbReference type="NCBI Taxonomy" id="89772"/>
    <lineage>
        <taxon>Bacteria</taxon>
        <taxon>Pseudomonadati</taxon>
        <taxon>Pseudomonadota</taxon>
        <taxon>Alphaproteobacteria</taxon>
        <taxon>Hyphomicrobiales</taxon>
        <taxon>Phyllobacteriaceae</taxon>
        <taxon>Aquamicrobium</taxon>
    </lineage>
</organism>
<dbReference type="GO" id="GO:0031956">
    <property type="term" value="F:medium-chain fatty acid-CoA ligase activity"/>
    <property type="evidence" value="ECO:0007669"/>
    <property type="project" value="TreeGrafter"/>
</dbReference>
<dbReference type="EMBL" id="JACHEU010000006">
    <property type="protein sequence ID" value="MBB6014563.1"/>
    <property type="molecule type" value="Genomic_DNA"/>
</dbReference>
<dbReference type="Pfam" id="PF13193">
    <property type="entry name" value="AMP-binding_C"/>
    <property type="match status" value="1"/>
</dbReference>
<gene>
    <name evidence="3" type="ORF">HNR59_003958</name>
</gene>
<feature type="domain" description="AMP-dependent synthetase/ligase" evidence="1">
    <location>
        <begin position="35"/>
        <end position="412"/>
    </location>
</feature>
<dbReference type="AlphaFoldDB" id="A0A7W9S7P3"/>
<dbReference type="GO" id="GO:0006631">
    <property type="term" value="P:fatty acid metabolic process"/>
    <property type="evidence" value="ECO:0007669"/>
    <property type="project" value="TreeGrafter"/>
</dbReference>
<feature type="domain" description="AMP-binding enzyme C-terminal" evidence="2">
    <location>
        <begin position="467"/>
        <end position="542"/>
    </location>
</feature>
<protein>
    <submittedName>
        <fullName evidence="3">Acyl-CoA synthetase (AMP-forming)/AMP-acid ligase II</fullName>
    </submittedName>
</protein>
<dbReference type="InterPro" id="IPR025110">
    <property type="entry name" value="AMP-bd_C"/>
</dbReference>
<name>A0A7W9S7P3_9HYPH</name>
<dbReference type="SUPFAM" id="SSF56801">
    <property type="entry name" value="Acetyl-CoA synthetase-like"/>
    <property type="match status" value="1"/>
</dbReference>
<reference evidence="3 4" key="1">
    <citation type="submission" date="2020-08" db="EMBL/GenBank/DDBJ databases">
        <title>Genomic Encyclopedia of Type Strains, Phase IV (KMG-IV): sequencing the most valuable type-strain genomes for metagenomic binning, comparative biology and taxonomic classification.</title>
        <authorList>
            <person name="Goeker M."/>
        </authorList>
    </citation>
    <scope>NUCLEOTIDE SEQUENCE [LARGE SCALE GENOMIC DNA]</scope>
    <source>
        <strain evidence="3 4">DSM 11099</strain>
    </source>
</reference>
<evidence type="ECO:0000259" key="1">
    <source>
        <dbReference type="Pfam" id="PF00501"/>
    </source>
</evidence>
<dbReference type="InterPro" id="IPR042099">
    <property type="entry name" value="ANL_N_sf"/>
</dbReference>
<dbReference type="Proteomes" id="UP000533306">
    <property type="component" value="Unassembled WGS sequence"/>
</dbReference>
<dbReference type="CDD" id="cd04433">
    <property type="entry name" value="AFD_class_I"/>
    <property type="match status" value="1"/>
</dbReference>
<dbReference type="PANTHER" id="PTHR43201:SF32">
    <property type="entry name" value="2-SUCCINYLBENZOATE--COA LIGASE, CHLOROPLASTIC_PEROXISOMAL"/>
    <property type="match status" value="1"/>
</dbReference>
<comment type="caution">
    <text evidence="3">The sequence shown here is derived from an EMBL/GenBank/DDBJ whole genome shotgun (WGS) entry which is preliminary data.</text>
</comment>
<dbReference type="InterPro" id="IPR045851">
    <property type="entry name" value="AMP-bd_C_sf"/>
</dbReference>
<dbReference type="Gene3D" id="3.30.300.30">
    <property type="match status" value="1"/>
</dbReference>
<keyword evidence="4" id="KW-1185">Reference proteome</keyword>
<dbReference type="Pfam" id="PF00501">
    <property type="entry name" value="AMP-binding"/>
    <property type="match status" value="1"/>
</dbReference>
<evidence type="ECO:0000313" key="4">
    <source>
        <dbReference type="Proteomes" id="UP000533306"/>
    </source>
</evidence>